<evidence type="ECO:0000313" key="3">
    <source>
        <dbReference type="Proteomes" id="UP001335648"/>
    </source>
</evidence>
<dbReference type="EMBL" id="JAULUE010002048">
    <property type="protein sequence ID" value="KAK5909814.1"/>
    <property type="molecule type" value="Genomic_DNA"/>
</dbReference>
<comment type="caution">
    <text evidence="2">The sequence shown here is derived from an EMBL/GenBank/DDBJ whole genome shotgun (WGS) entry which is preliminary data.</text>
</comment>
<dbReference type="Proteomes" id="UP001335648">
    <property type="component" value="Unassembled WGS sequence"/>
</dbReference>
<feature type="compositionally biased region" description="Polar residues" evidence="1">
    <location>
        <begin position="1"/>
        <end position="11"/>
    </location>
</feature>
<organism evidence="2 3">
    <name type="scientific">Champsocephalus esox</name>
    <name type="common">pike icefish</name>
    <dbReference type="NCBI Taxonomy" id="159716"/>
    <lineage>
        <taxon>Eukaryota</taxon>
        <taxon>Metazoa</taxon>
        <taxon>Chordata</taxon>
        <taxon>Craniata</taxon>
        <taxon>Vertebrata</taxon>
        <taxon>Euteleostomi</taxon>
        <taxon>Actinopterygii</taxon>
        <taxon>Neopterygii</taxon>
        <taxon>Teleostei</taxon>
        <taxon>Neoteleostei</taxon>
        <taxon>Acanthomorphata</taxon>
        <taxon>Eupercaria</taxon>
        <taxon>Perciformes</taxon>
        <taxon>Notothenioidei</taxon>
        <taxon>Channichthyidae</taxon>
        <taxon>Champsocephalus</taxon>
    </lineage>
</organism>
<evidence type="ECO:0000313" key="2">
    <source>
        <dbReference type="EMBL" id="KAK5909814.1"/>
    </source>
</evidence>
<keyword evidence="3" id="KW-1185">Reference proteome</keyword>
<reference evidence="2 3" key="1">
    <citation type="journal article" date="2023" name="Mol. Biol. Evol.">
        <title>Genomics of Secondarily Temperate Adaptation in the Only Non-Antarctic Icefish.</title>
        <authorList>
            <person name="Rivera-Colon A.G."/>
            <person name="Rayamajhi N."/>
            <person name="Minhas B.F."/>
            <person name="Madrigal G."/>
            <person name="Bilyk K.T."/>
            <person name="Yoon V."/>
            <person name="Hune M."/>
            <person name="Gregory S."/>
            <person name="Cheng C.H.C."/>
            <person name="Catchen J.M."/>
        </authorList>
    </citation>
    <scope>NUCLEOTIDE SEQUENCE [LARGE SCALE GENOMIC DNA]</scope>
    <source>
        <strain evidence="2">JC2023a</strain>
    </source>
</reference>
<protein>
    <submittedName>
        <fullName evidence="2">Uncharacterized protein</fullName>
    </submittedName>
</protein>
<accession>A0AAN8HBG1</accession>
<gene>
    <name evidence="2" type="ORF">CesoFtcFv8_003709</name>
</gene>
<feature type="region of interest" description="Disordered" evidence="1">
    <location>
        <begin position="1"/>
        <end position="81"/>
    </location>
</feature>
<dbReference type="AlphaFoldDB" id="A0AAN8HBG1"/>
<sequence>MAQPLPSQRQPFVQAAPNPARFKIPKTQRSARVPSPGRGRGRAGLENLRFRLQPRRSQPRISASSRGRRSERRDSPSFSPL</sequence>
<evidence type="ECO:0000256" key="1">
    <source>
        <dbReference type="SAM" id="MobiDB-lite"/>
    </source>
</evidence>
<proteinExistence type="predicted"/>
<name>A0AAN8HBG1_9TELE</name>